<sequence>MEEPAADACLPQEPRTPRPDNEGAVARLGSCTKHRFLTHLLLRTGKHARKKTGRLATTGFIGRMRQSKTDDRVAERQLPPGG</sequence>
<feature type="region of interest" description="Disordered" evidence="1">
    <location>
        <begin position="62"/>
        <end position="82"/>
    </location>
</feature>
<feature type="region of interest" description="Disordered" evidence="1">
    <location>
        <begin position="1"/>
        <end position="23"/>
    </location>
</feature>
<accession>A0A1C3NJR3</accession>
<evidence type="ECO:0000256" key="1">
    <source>
        <dbReference type="SAM" id="MobiDB-lite"/>
    </source>
</evidence>
<dbReference type="EMBL" id="FLTX01000018">
    <property type="protein sequence ID" value="SBV50601.1"/>
    <property type="molecule type" value="Genomic_DNA"/>
</dbReference>
<proteinExistence type="predicted"/>
<dbReference type="Proteomes" id="UP000092503">
    <property type="component" value="Unassembled WGS sequence"/>
</dbReference>
<dbReference type="Proteomes" id="UP000239710">
    <property type="component" value="Unassembled WGS sequence"/>
</dbReference>
<name>A0A1C3NJR3_9XANT</name>
<evidence type="ECO:0000313" key="3">
    <source>
        <dbReference type="EMBL" id="SBV50601.1"/>
    </source>
</evidence>
<reference evidence="2 5" key="2">
    <citation type="submission" date="2016-08" db="EMBL/GenBank/DDBJ databases">
        <title>Evolution of the type three secretion system and type three effector repertoires in Xanthomonas.</title>
        <authorList>
            <person name="Merda D."/>
            <person name="Briand M."/>
            <person name="Bosis E."/>
            <person name="Rousseau C."/>
            <person name="Portier P."/>
            <person name="Jacques M.-A."/>
            <person name="Fischer-Le Saux M."/>
        </authorList>
    </citation>
    <scope>NUCLEOTIDE SEQUENCE [LARGE SCALE GENOMIC DNA]</scope>
    <source>
        <strain evidence="2 5">CFBP1976</strain>
    </source>
</reference>
<dbReference type="AlphaFoldDB" id="A0A1C3NJR3"/>
<keyword evidence="5" id="KW-1185">Reference proteome</keyword>
<reference evidence="3 4" key="1">
    <citation type="submission" date="2016-06" db="EMBL/GenBank/DDBJ databases">
        <authorList>
            <person name="Kjaerup R.B."/>
            <person name="Dalgaard T.S."/>
            <person name="Juul-Madsen H.R."/>
        </authorList>
    </citation>
    <scope>NUCLEOTIDE SEQUENCE [LARGE SCALE GENOMIC DNA]</scope>
    <source>
        <strain evidence="3">LMG947</strain>
    </source>
</reference>
<dbReference type="EMBL" id="MDCE01000009">
    <property type="protein sequence ID" value="PPV07364.1"/>
    <property type="molecule type" value="Genomic_DNA"/>
</dbReference>
<gene>
    <name evidence="3" type="ORF">XBLMG947_1381</name>
    <name evidence="2" type="ORF">XbrCFBP1976_08290</name>
</gene>
<protein>
    <submittedName>
        <fullName evidence="3">Uncharacterized protein</fullName>
    </submittedName>
</protein>
<organism evidence="3 4">
    <name type="scientific">Xanthomonas bromi</name>
    <dbReference type="NCBI Taxonomy" id="56449"/>
    <lineage>
        <taxon>Bacteria</taxon>
        <taxon>Pseudomonadati</taxon>
        <taxon>Pseudomonadota</taxon>
        <taxon>Gammaproteobacteria</taxon>
        <taxon>Lysobacterales</taxon>
        <taxon>Lysobacteraceae</taxon>
        <taxon>Xanthomonas</taxon>
    </lineage>
</organism>
<evidence type="ECO:0000313" key="4">
    <source>
        <dbReference type="Proteomes" id="UP000092503"/>
    </source>
</evidence>
<evidence type="ECO:0000313" key="5">
    <source>
        <dbReference type="Proteomes" id="UP000239710"/>
    </source>
</evidence>
<evidence type="ECO:0000313" key="2">
    <source>
        <dbReference type="EMBL" id="PPV07364.1"/>
    </source>
</evidence>